<name>A0A7W6H2H5_9RHOB</name>
<evidence type="ECO:0000313" key="1">
    <source>
        <dbReference type="EMBL" id="MBB3996092.1"/>
    </source>
</evidence>
<evidence type="ECO:0000313" key="2">
    <source>
        <dbReference type="Proteomes" id="UP000530268"/>
    </source>
</evidence>
<sequence length="512" mass="58895">MRAYYRKKLNKLLEAAGNEEFIQLLWATRMLQTDTPDVARKYFDPSTIPDGAIGAEFSNRLSIKQWEIETLANELMTVPKAKLRKSGKVRTLRWDHFQSSLSCANWLRDLENAEFSIQKSQQDIFIEMGRIAARQFDWQRGFVNIPQFYRNAYVYGQGECASYFEKTHGISLNRFSQIGFMLFVCLMNFPVIRNNATWATLDVKWEEIEKVLALIALPYPNAAKLARERRSKVIHTADKPSILRQAPCLRFGKNGERVRAPLPELILERVTSGVFYDVVGGGGAIRDDYGRRFEDYCFRYLSESLAGPEWEREFSYKKKPQSFASPDILCMVDGDLDIAVECKATRMSQEAMFGKDPMAARGYEDMTKAVFQLWRFFSHCRRGFTGRGVRDDAVGVVLTLDNWLTMAESLRRKVLEDAKNLADQKDPEITAVDRRPITFVAAPELERVLSVATHTSFKAALIESNSDERIGWRLDTMFRDANGDDLPEKRGYPYANDLGRLLPWWNDRPKRG</sequence>
<keyword evidence="2" id="KW-1185">Reference proteome</keyword>
<dbReference type="Proteomes" id="UP000530268">
    <property type="component" value="Unassembled WGS sequence"/>
</dbReference>
<comment type="caution">
    <text evidence="1">The sequence shown here is derived from an EMBL/GenBank/DDBJ whole genome shotgun (WGS) entry which is preliminary data.</text>
</comment>
<organism evidence="1 2">
    <name type="scientific">Sulfitobacter undariae</name>
    <dbReference type="NCBI Taxonomy" id="1563671"/>
    <lineage>
        <taxon>Bacteria</taxon>
        <taxon>Pseudomonadati</taxon>
        <taxon>Pseudomonadota</taxon>
        <taxon>Alphaproteobacteria</taxon>
        <taxon>Rhodobacterales</taxon>
        <taxon>Roseobacteraceae</taxon>
        <taxon>Sulfitobacter</taxon>
    </lineage>
</organism>
<gene>
    <name evidence="1" type="ORF">GGR95_003760</name>
</gene>
<proteinExistence type="predicted"/>
<accession>A0A7W6H2H5</accession>
<protein>
    <submittedName>
        <fullName evidence="1">Uncharacterized protein</fullName>
    </submittedName>
</protein>
<dbReference type="EMBL" id="JACIEI010000027">
    <property type="protein sequence ID" value="MBB3996092.1"/>
    <property type="molecule type" value="Genomic_DNA"/>
</dbReference>
<dbReference type="AlphaFoldDB" id="A0A7W6H2H5"/>
<reference evidence="1 2" key="1">
    <citation type="submission" date="2020-08" db="EMBL/GenBank/DDBJ databases">
        <title>Genomic Encyclopedia of Type Strains, Phase IV (KMG-IV): sequencing the most valuable type-strain genomes for metagenomic binning, comparative biology and taxonomic classification.</title>
        <authorList>
            <person name="Goeker M."/>
        </authorList>
    </citation>
    <scope>NUCLEOTIDE SEQUENCE [LARGE SCALE GENOMIC DNA]</scope>
    <source>
        <strain evidence="1 2">DSM 102234</strain>
    </source>
</reference>